<evidence type="ECO:0000313" key="1">
    <source>
        <dbReference type="EMBL" id="QJA44830.1"/>
    </source>
</evidence>
<evidence type="ECO:0000313" key="2">
    <source>
        <dbReference type="EMBL" id="QJH94150.1"/>
    </source>
</evidence>
<name>A0A6H1ZCC4_9ZZZZ</name>
<accession>A0A6H1ZCC4</accession>
<gene>
    <name evidence="1" type="ORF">TM448A00151_0029</name>
    <name evidence="2" type="ORF">TM448B00189_0043</name>
</gene>
<proteinExistence type="predicted"/>
<protein>
    <submittedName>
        <fullName evidence="1">Uncharacterized protein</fullName>
    </submittedName>
</protein>
<dbReference type="EMBL" id="MT144596">
    <property type="protein sequence ID" value="QJH94150.1"/>
    <property type="molecule type" value="Genomic_DNA"/>
</dbReference>
<organism evidence="1">
    <name type="scientific">viral metagenome</name>
    <dbReference type="NCBI Taxonomy" id="1070528"/>
    <lineage>
        <taxon>unclassified sequences</taxon>
        <taxon>metagenomes</taxon>
        <taxon>organismal metagenomes</taxon>
    </lineage>
</organism>
<reference evidence="1" key="1">
    <citation type="submission" date="2020-03" db="EMBL/GenBank/DDBJ databases">
        <title>The deep terrestrial virosphere.</title>
        <authorList>
            <person name="Holmfeldt K."/>
            <person name="Nilsson E."/>
            <person name="Simone D."/>
            <person name="Lopez-Fernandez M."/>
            <person name="Wu X."/>
            <person name="de Brujin I."/>
            <person name="Lundin D."/>
            <person name="Andersson A."/>
            <person name="Bertilsson S."/>
            <person name="Dopson M."/>
        </authorList>
    </citation>
    <scope>NUCLEOTIDE SEQUENCE</scope>
    <source>
        <strain evidence="1">TM448A00151</strain>
        <strain evidence="2">TM448B00189</strain>
    </source>
</reference>
<sequence length="56" mass="6606">MKKDTIAVLDMLMHRVERLLGEIIKEHKRSADVSERHIQDLLLAKVEIQDIIEREV</sequence>
<dbReference type="EMBL" id="MT143981">
    <property type="protein sequence ID" value="QJA44830.1"/>
    <property type="molecule type" value="Genomic_DNA"/>
</dbReference>
<dbReference type="AlphaFoldDB" id="A0A6H1ZCC4"/>